<name>A0AAU7TPS0_9ACTN</name>
<keyword evidence="3" id="KW-0812">Transmembrane</keyword>
<feature type="domain" description="DUF4352" evidence="4">
    <location>
        <begin position="134"/>
        <end position="240"/>
    </location>
</feature>
<feature type="transmembrane region" description="Helical" evidence="3">
    <location>
        <begin position="42"/>
        <end position="65"/>
    </location>
</feature>
<evidence type="ECO:0000256" key="1">
    <source>
        <dbReference type="ARBA" id="ARBA00022729"/>
    </source>
</evidence>
<protein>
    <submittedName>
        <fullName evidence="5">DUF4352 domain-containing protein</fullName>
    </submittedName>
</protein>
<dbReference type="InterPro" id="IPR029051">
    <property type="entry name" value="DUF4352"/>
</dbReference>
<organism evidence="5">
    <name type="scientific">Kribbella sp. HUAS MG21</name>
    <dbReference type="NCBI Taxonomy" id="3160966"/>
    <lineage>
        <taxon>Bacteria</taxon>
        <taxon>Bacillati</taxon>
        <taxon>Actinomycetota</taxon>
        <taxon>Actinomycetes</taxon>
        <taxon>Propionibacteriales</taxon>
        <taxon>Kribbellaceae</taxon>
        <taxon>Kribbella</taxon>
    </lineage>
</organism>
<reference evidence="5" key="1">
    <citation type="submission" date="2024-06" db="EMBL/GenBank/DDBJ databases">
        <title>Kribbella sp. strain HUAS MG21 genome sequences.</title>
        <authorList>
            <person name="Mo P."/>
        </authorList>
    </citation>
    <scope>NUCLEOTIDE SEQUENCE</scope>
    <source>
        <strain evidence="5">HUAS MG21</strain>
    </source>
</reference>
<evidence type="ECO:0000313" key="5">
    <source>
        <dbReference type="EMBL" id="XBV28740.1"/>
    </source>
</evidence>
<dbReference type="EMBL" id="CP158165">
    <property type="protein sequence ID" value="XBV28740.1"/>
    <property type="molecule type" value="Genomic_DNA"/>
</dbReference>
<gene>
    <name evidence="5" type="ORF">ABN611_20365</name>
</gene>
<keyword evidence="3" id="KW-1133">Transmembrane helix</keyword>
<dbReference type="RefSeq" id="WP_350281490.1">
    <property type="nucleotide sequence ID" value="NZ_CP158165.1"/>
</dbReference>
<keyword evidence="3" id="KW-0472">Membrane</keyword>
<proteinExistence type="predicted"/>
<dbReference type="AlphaFoldDB" id="A0AAU7TPS0"/>
<dbReference type="InterPro" id="IPR029050">
    <property type="entry name" value="Immunoprotect_excell_Ig-like"/>
</dbReference>
<evidence type="ECO:0000256" key="2">
    <source>
        <dbReference type="SAM" id="MobiDB-lite"/>
    </source>
</evidence>
<evidence type="ECO:0000256" key="3">
    <source>
        <dbReference type="SAM" id="Phobius"/>
    </source>
</evidence>
<sequence length="253" mass="26447">MSDKQQYPYNQRVAGPQGRPPYQAQQPMGPGKPPKKHTVRNIVVGVVIGVFLVIGGCTAIVGGALSSIDDNDATKKTTDGATSAPAASTEPVPTEGDSPYDPTTPPAVEETTPAPEEPNVAKVGAAQWFNYENGLQVQVTKVARYKLGQYAVGGTPGGPGVIVTVTIKNGSKETADLTLTTVKLAYGANGDQAEEVFDSEHNLGSGFEGSATPGKAKTAKFAFAVPKGRQTLDIEVQPGFLDYESVHFEGTVK</sequence>
<feature type="region of interest" description="Disordered" evidence="2">
    <location>
        <begin position="1"/>
        <end position="36"/>
    </location>
</feature>
<accession>A0AAU7TPS0</accession>
<evidence type="ECO:0000259" key="4">
    <source>
        <dbReference type="Pfam" id="PF11611"/>
    </source>
</evidence>
<dbReference type="Gene3D" id="2.60.40.1240">
    <property type="match status" value="1"/>
</dbReference>
<feature type="region of interest" description="Disordered" evidence="2">
    <location>
        <begin position="67"/>
        <end position="118"/>
    </location>
</feature>
<feature type="compositionally biased region" description="Low complexity" evidence="2">
    <location>
        <begin position="106"/>
        <end position="118"/>
    </location>
</feature>
<keyword evidence="1" id="KW-0732">Signal</keyword>
<dbReference type="Pfam" id="PF11611">
    <property type="entry name" value="DUF4352"/>
    <property type="match status" value="1"/>
</dbReference>